<accession>A0A2J8Q4P2</accession>
<feature type="non-terminal residue" evidence="2">
    <location>
        <position position="1"/>
    </location>
</feature>
<dbReference type="InterPro" id="IPR028631">
    <property type="entry name" value="ACD"/>
</dbReference>
<comment type="caution">
    <text evidence="2">The sequence shown here is derived from an EMBL/GenBank/DDBJ whole genome shotgun (WGS) entry which is preliminary data.</text>
</comment>
<dbReference type="GO" id="GO:0070187">
    <property type="term" value="C:shelterin complex"/>
    <property type="evidence" value="ECO:0007669"/>
    <property type="project" value="InterPro"/>
</dbReference>
<gene>
    <name evidence="2" type="ORF">CK820_G0044671</name>
</gene>
<name>A0A2J8Q4P2_PANTR</name>
<sequence length="181" mass="18966">EHLSESTSSNAGLSLSQLLDEMREDQEHQGALVCLAESCLTLEGPCTAPPVTHWAASRCKATGEAVYTVPSSMLCISENDQLILSSLGPCQRTQGPELPPPDPALQDLSLTLIASPPSSPSSSGPELPREPRSPALSGNPQRGIVMVLPSSMSMSHPARPSVLGSKLPGFLPSSWPGPCTF</sequence>
<dbReference type="PANTHER" id="PTHR14487:SF3">
    <property type="entry name" value="ADRENOCORTICAL DYSPLASIA PROTEIN HOMOLOG"/>
    <property type="match status" value="1"/>
</dbReference>
<feature type="region of interest" description="Disordered" evidence="1">
    <location>
        <begin position="113"/>
        <end position="148"/>
    </location>
</feature>
<dbReference type="GO" id="GO:0016233">
    <property type="term" value="P:telomere capping"/>
    <property type="evidence" value="ECO:0007669"/>
    <property type="project" value="InterPro"/>
</dbReference>
<dbReference type="EMBL" id="NBAG03000083">
    <property type="protein sequence ID" value="PNI91196.1"/>
    <property type="molecule type" value="Genomic_DNA"/>
</dbReference>
<evidence type="ECO:0000256" key="1">
    <source>
        <dbReference type="SAM" id="MobiDB-lite"/>
    </source>
</evidence>
<evidence type="ECO:0000313" key="2">
    <source>
        <dbReference type="EMBL" id="PNI91196.1"/>
    </source>
</evidence>
<organism evidence="2 3">
    <name type="scientific">Pan troglodytes</name>
    <name type="common">Chimpanzee</name>
    <dbReference type="NCBI Taxonomy" id="9598"/>
    <lineage>
        <taxon>Eukaryota</taxon>
        <taxon>Metazoa</taxon>
        <taxon>Chordata</taxon>
        <taxon>Craniata</taxon>
        <taxon>Vertebrata</taxon>
        <taxon>Euteleostomi</taxon>
        <taxon>Mammalia</taxon>
        <taxon>Eutheria</taxon>
        <taxon>Euarchontoglires</taxon>
        <taxon>Primates</taxon>
        <taxon>Haplorrhini</taxon>
        <taxon>Catarrhini</taxon>
        <taxon>Hominidae</taxon>
        <taxon>Pan</taxon>
    </lineage>
</organism>
<evidence type="ECO:0000313" key="3">
    <source>
        <dbReference type="Proteomes" id="UP000236370"/>
    </source>
</evidence>
<dbReference type="PANTHER" id="PTHR14487">
    <property type="entry name" value="ADRENOCORTICAL DYSPLASIA PROTEIN ACD"/>
    <property type="match status" value="1"/>
</dbReference>
<reference evidence="2 3" key="1">
    <citation type="submission" date="2017-12" db="EMBL/GenBank/DDBJ databases">
        <title>High-resolution comparative analysis of great ape genomes.</title>
        <authorList>
            <person name="Pollen A."/>
            <person name="Hastie A."/>
            <person name="Hormozdiari F."/>
            <person name="Dougherty M."/>
            <person name="Liu R."/>
            <person name="Chaisson M."/>
            <person name="Hoppe E."/>
            <person name="Hill C."/>
            <person name="Pang A."/>
            <person name="Hillier L."/>
            <person name="Baker C."/>
            <person name="Armstrong J."/>
            <person name="Shendure J."/>
            <person name="Paten B."/>
            <person name="Wilson R."/>
            <person name="Chao H."/>
            <person name="Schneider V."/>
            <person name="Ventura M."/>
            <person name="Kronenberg Z."/>
            <person name="Murali S."/>
            <person name="Gordon D."/>
            <person name="Cantsilieris S."/>
            <person name="Munson K."/>
            <person name="Nelson B."/>
            <person name="Raja A."/>
            <person name="Underwood J."/>
            <person name="Diekhans M."/>
            <person name="Fiddes I."/>
            <person name="Haussler D."/>
            <person name="Eichler E."/>
        </authorList>
    </citation>
    <scope>NUCLEOTIDE SEQUENCE [LARGE SCALE GENOMIC DNA]</scope>
    <source>
        <strain evidence="2">Yerkes chimp pedigree #C0471</strain>
    </source>
</reference>
<proteinExistence type="predicted"/>
<protein>
    <submittedName>
        <fullName evidence="2">ACD isoform 15</fullName>
    </submittedName>
</protein>
<feature type="region of interest" description="Disordered" evidence="1">
    <location>
        <begin position="87"/>
        <end position="106"/>
    </location>
</feature>
<dbReference type="AlphaFoldDB" id="A0A2J8Q4P2"/>
<dbReference type="Proteomes" id="UP000236370">
    <property type="component" value="Unassembled WGS sequence"/>
</dbReference>